<dbReference type="Pfam" id="PF20684">
    <property type="entry name" value="Fung_rhodopsin"/>
    <property type="match status" value="1"/>
</dbReference>
<dbReference type="STRING" id="357750.A0A2S6BSW3"/>
<keyword evidence="2" id="KW-0812">Transmembrane</keyword>
<evidence type="ECO:0000256" key="1">
    <source>
        <dbReference type="SAM" id="MobiDB-lite"/>
    </source>
</evidence>
<feature type="domain" description="Rhodopsin" evidence="3">
    <location>
        <begin position="46"/>
        <end position="279"/>
    </location>
</feature>
<name>A0A2S6BSW3_9PEZI</name>
<feature type="transmembrane region" description="Helical" evidence="2">
    <location>
        <begin position="140"/>
        <end position="160"/>
    </location>
</feature>
<feature type="transmembrane region" description="Helical" evidence="2">
    <location>
        <begin position="180"/>
        <end position="206"/>
    </location>
</feature>
<feature type="transmembrane region" description="Helical" evidence="2">
    <location>
        <begin position="62"/>
        <end position="85"/>
    </location>
</feature>
<dbReference type="Proteomes" id="UP000237631">
    <property type="component" value="Unassembled WGS sequence"/>
</dbReference>
<dbReference type="PANTHER" id="PTHR39614">
    <property type="entry name" value="INTEGRAL MEMBRANE PROTEIN"/>
    <property type="match status" value="1"/>
</dbReference>
<evidence type="ECO:0000313" key="5">
    <source>
        <dbReference type="Proteomes" id="UP000237631"/>
    </source>
</evidence>
<feature type="region of interest" description="Disordered" evidence="1">
    <location>
        <begin position="299"/>
        <end position="372"/>
    </location>
</feature>
<evidence type="ECO:0000259" key="3">
    <source>
        <dbReference type="Pfam" id="PF20684"/>
    </source>
</evidence>
<evidence type="ECO:0000256" key="2">
    <source>
        <dbReference type="SAM" id="Phobius"/>
    </source>
</evidence>
<reference evidence="5" key="1">
    <citation type="journal article" date="2017" name="bioRxiv">
        <title>Conservation of a gene cluster reveals novel cercosporin biosynthetic mechanisms and extends production to the genus Colletotrichum.</title>
        <authorList>
            <person name="de Jonge R."/>
            <person name="Ebert M.K."/>
            <person name="Huitt-Roehl C.R."/>
            <person name="Pal P."/>
            <person name="Suttle J.C."/>
            <person name="Spanner R.E."/>
            <person name="Neubauer J.D."/>
            <person name="Jurick W.M.II."/>
            <person name="Stott K.A."/>
            <person name="Secor G.A."/>
            <person name="Thomma B.P.H.J."/>
            <person name="Van de Peer Y."/>
            <person name="Townsend C.A."/>
            <person name="Bolton M.D."/>
        </authorList>
    </citation>
    <scope>NUCLEOTIDE SEQUENCE [LARGE SCALE GENOMIC DNA]</scope>
    <source>
        <strain evidence="5">CBS538.71</strain>
    </source>
</reference>
<organism evidence="4 5">
    <name type="scientific">Cercospora berteroae</name>
    <dbReference type="NCBI Taxonomy" id="357750"/>
    <lineage>
        <taxon>Eukaryota</taxon>
        <taxon>Fungi</taxon>
        <taxon>Dikarya</taxon>
        <taxon>Ascomycota</taxon>
        <taxon>Pezizomycotina</taxon>
        <taxon>Dothideomycetes</taxon>
        <taxon>Dothideomycetidae</taxon>
        <taxon>Mycosphaerellales</taxon>
        <taxon>Mycosphaerellaceae</taxon>
        <taxon>Cercospora</taxon>
    </lineage>
</organism>
<dbReference type="AlphaFoldDB" id="A0A2S6BSW3"/>
<comment type="caution">
    <text evidence="4">The sequence shown here is derived from an EMBL/GenBank/DDBJ whole genome shotgun (WGS) entry which is preliminary data.</text>
</comment>
<accession>A0A2S6BSW3</accession>
<feature type="transmembrane region" description="Helical" evidence="2">
    <location>
        <begin position="28"/>
        <end position="50"/>
    </location>
</feature>
<protein>
    <recommendedName>
        <fullName evidence="3">Rhodopsin domain-containing protein</fullName>
    </recommendedName>
</protein>
<dbReference type="EMBL" id="PNEN01001781">
    <property type="protein sequence ID" value="PPJ50567.1"/>
    <property type="molecule type" value="Genomic_DNA"/>
</dbReference>
<feature type="transmembrane region" description="Helical" evidence="2">
    <location>
        <begin position="263"/>
        <end position="283"/>
    </location>
</feature>
<feature type="compositionally biased region" description="Basic and acidic residues" evidence="1">
    <location>
        <begin position="332"/>
        <end position="342"/>
    </location>
</feature>
<feature type="compositionally biased region" description="Polar residues" evidence="1">
    <location>
        <begin position="312"/>
        <end position="322"/>
    </location>
</feature>
<gene>
    <name evidence="4" type="ORF">CBER1_06297</name>
</gene>
<keyword evidence="2" id="KW-0472">Membrane</keyword>
<dbReference type="PANTHER" id="PTHR39614:SF2">
    <property type="entry name" value="INTEGRAL MEMBRANE PROTEIN"/>
    <property type="match status" value="1"/>
</dbReference>
<proteinExistence type="predicted"/>
<evidence type="ECO:0000313" key="4">
    <source>
        <dbReference type="EMBL" id="PPJ50567.1"/>
    </source>
</evidence>
<dbReference type="OrthoDB" id="3918601at2759"/>
<keyword evidence="2" id="KW-1133">Transmembrane helix</keyword>
<feature type="transmembrane region" description="Helical" evidence="2">
    <location>
        <begin position="218"/>
        <end position="238"/>
    </location>
</feature>
<keyword evidence="5" id="KW-1185">Reference proteome</keyword>
<dbReference type="InterPro" id="IPR049326">
    <property type="entry name" value="Rhodopsin_dom_fungi"/>
</dbReference>
<feature type="transmembrane region" description="Helical" evidence="2">
    <location>
        <begin position="105"/>
        <end position="128"/>
    </location>
</feature>
<sequence>MSTPSPTPLPDGYKPAAALLDADHRGSWIYITNGFGLVVVLIAFAIRTWIRLKVSPPFRYDDITLAGATVLAIVQAGVVFAQVHSGFGTAIRLLSDAAVDRVQKLGLAAVILYVLTIYASKASVVLLFARISADRFHKAVARGLLASCLVFGIVSAFLVALKCDLSAPWRVYGQQCSSLFAQATAVAVFDIVTELILFGISLLLVWNLQTSLKNKSRVVFAFGTRLPLIAVIILRLVYLRDLEDTDDPTLQGTITGVLTQLEIFYGIMAATIPCLRPFLAGFVTNYGAMGRETVMGGSHIGGASRKDPGESKGSSFAMSAITSKDRGKRASAMKEKLTKSANRDMIAGSPPVEEESFRPDKGSNDTQVRGGFDARSIASDESTKMIIKKQTQFHVGRERGTAESFNELERESIAIAR</sequence>